<feature type="region of interest" description="Disordered" evidence="1">
    <location>
        <begin position="1"/>
        <end position="48"/>
    </location>
</feature>
<feature type="region of interest" description="Disordered" evidence="1">
    <location>
        <begin position="218"/>
        <end position="237"/>
    </location>
</feature>
<sequence length="237" mass="26887">MKPKWLEKDLRQKCQSASSSSPPPYENPRKKTTKPKRAPPANPGATYNASKASEKIIFTIFSEPQRPRAEQSWWGYLRVKTANVPRLMQEGLSFGPENMLSEEGYMCLTPKAFPAPDGSTAQDVTAKWPHVRHFYLRDTRWSPRWLAHLECAGTDNAALAGIRPCELTHHHVVQCVAWASKNSQIYNFVRQRPQDFVNCVYDDMPLEGLWPHPKPLGNCEAGAKQEDPDLYTSPPNK</sequence>
<accession>A0AAW0R9W7</accession>
<keyword evidence="3" id="KW-1185">Reference proteome</keyword>
<dbReference type="EMBL" id="JAQQWP010000002">
    <property type="protein sequence ID" value="KAK8130687.1"/>
    <property type="molecule type" value="Genomic_DNA"/>
</dbReference>
<proteinExistence type="predicted"/>
<feature type="compositionally biased region" description="Basic and acidic residues" evidence="1">
    <location>
        <begin position="1"/>
        <end position="12"/>
    </location>
</feature>
<reference evidence="2 3" key="1">
    <citation type="submission" date="2023-01" db="EMBL/GenBank/DDBJ databases">
        <title>Analysis of 21 Apiospora genomes using comparative genomics revels a genus with tremendous synthesis potential of carbohydrate active enzymes and secondary metabolites.</title>
        <authorList>
            <person name="Sorensen T."/>
        </authorList>
    </citation>
    <scope>NUCLEOTIDE SEQUENCE [LARGE SCALE GENOMIC DNA]</scope>
    <source>
        <strain evidence="2 3">CBS 117206</strain>
    </source>
</reference>
<dbReference type="AlphaFoldDB" id="A0AAW0R9W7"/>
<dbReference type="Proteomes" id="UP001392437">
    <property type="component" value="Unassembled WGS sequence"/>
</dbReference>
<name>A0AAW0R9W7_9PEZI</name>
<evidence type="ECO:0000313" key="2">
    <source>
        <dbReference type="EMBL" id="KAK8130687.1"/>
    </source>
</evidence>
<organism evidence="2 3">
    <name type="scientific">Apiospora kogelbergensis</name>
    <dbReference type="NCBI Taxonomy" id="1337665"/>
    <lineage>
        <taxon>Eukaryota</taxon>
        <taxon>Fungi</taxon>
        <taxon>Dikarya</taxon>
        <taxon>Ascomycota</taxon>
        <taxon>Pezizomycotina</taxon>
        <taxon>Sordariomycetes</taxon>
        <taxon>Xylariomycetidae</taxon>
        <taxon>Amphisphaeriales</taxon>
        <taxon>Apiosporaceae</taxon>
        <taxon>Apiospora</taxon>
    </lineage>
</organism>
<evidence type="ECO:0000256" key="1">
    <source>
        <dbReference type="SAM" id="MobiDB-lite"/>
    </source>
</evidence>
<comment type="caution">
    <text evidence="2">The sequence shown here is derived from an EMBL/GenBank/DDBJ whole genome shotgun (WGS) entry which is preliminary data.</text>
</comment>
<protein>
    <submittedName>
        <fullName evidence="2">Uncharacterized protein</fullName>
    </submittedName>
</protein>
<gene>
    <name evidence="2" type="ORF">PG999_003067</name>
</gene>
<evidence type="ECO:0000313" key="3">
    <source>
        <dbReference type="Proteomes" id="UP001392437"/>
    </source>
</evidence>